<evidence type="ECO:0000313" key="3">
    <source>
        <dbReference type="Proteomes" id="UP000246702"/>
    </source>
</evidence>
<sequence length="61" mass="7003">MASNTTTGLMPFPDDAAAAAQDYEQRRRVQNRLAQRRFRMFAVASPAYSFIYLSLTFLDPR</sequence>
<keyword evidence="1" id="KW-0812">Transmembrane</keyword>
<reference evidence="2 3" key="1">
    <citation type="submission" date="2016-12" db="EMBL/GenBank/DDBJ databases">
        <title>The genomes of Aspergillus section Nigri reveals drivers in fungal speciation.</title>
        <authorList>
            <consortium name="DOE Joint Genome Institute"/>
            <person name="Vesth T.C."/>
            <person name="Nybo J."/>
            <person name="Theobald S."/>
            <person name="Brandl J."/>
            <person name="Frisvad J.C."/>
            <person name="Nielsen K.F."/>
            <person name="Lyhne E.K."/>
            <person name="Kogle M.E."/>
            <person name="Kuo A."/>
            <person name="Riley R."/>
            <person name="Clum A."/>
            <person name="Nolan M."/>
            <person name="Lipzen A."/>
            <person name="Salamov A."/>
            <person name="Henrissat B."/>
            <person name="Wiebenga A."/>
            <person name="De Vries R.P."/>
            <person name="Grigoriev I.V."/>
            <person name="Mortensen U.H."/>
            <person name="Andersen M.R."/>
            <person name="Baker S.E."/>
        </authorList>
    </citation>
    <scope>NUCLEOTIDE SEQUENCE [LARGE SCALE GENOMIC DNA]</scope>
    <source>
        <strain evidence="2 3">CBS 115572</strain>
    </source>
</reference>
<proteinExistence type="predicted"/>
<protein>
    <submittedName>
        <fullName evidence="2">Uncharacterized protein</fullName>
    </submittedName>
</protein>
<keyword evidence="1" id="KW-1133">Transmembrane helix</keyword>
<dbReference type="Proteomes" id="UP000246702">
    <property type="component" value="Unassembled WGS sequence"/>
</dbReference>
<name>A0A317WX97_9EURO</name>
<dbReference type="RefSeq" id="XP_025468329.1">
    <property type="nucleotide sequence ID" value="XM_025611481.1"/>
</dbReference>
<accession>A0A317WX97</accession>
<evidence type="ECO:0000256" key="1">
    <source>
        <dbReference type="SAM" id="Phobius"/>
    </source>
</evidence>
<dbReference type="AlphaFoldDB" id="A0A317WX97"/>
<gene>
    <name evidence="2" type="ORF">BO94DRAFT_534186</name>
</gene>
<keyword evidence="1" id="KW-0472">Membrane</keyword>
<dbReference type="EMBL" id="MSFK01000011">
    <property type="protein sequence ID" value="PWY89418.1"/>
    <property type="molecule type" value="Genomic_DNA"/>
</dbReference>
<evidence type="ECO:0000313" key="2">
    <source>
        <dbReference type="EMBL" id="PWY89418.1"/>
    </source>
</evidence>
<feature type="transmembrane region" description="Helical" evidence="1">
    <location>
        <begin position="38"/>
        <end position="58"/>
    </location>
</feature>
<comment type="caution">
    <text evidence="2">The sequence shown here is derived from an EMBL/GenBank/DDBJ whole genome shotgun (WGS) entry which is preliminary data.</text>
</comment>
<dbReference type="GeneID" id="37113624"/>
<organism evidence="2 3">
    <name type="scientific">Aspergillus sclerotioniger CBS 115572</name>
    <dbReference type="NCBI Taxonomy" id="1450535"/>
    <lineage>
        <taxon>Eukaryota</taxon>
        <taxon>Fungi</taxon>
        <taxon>Dikarya</taxon>
        <taxon>Ascomycota</taxon>
        <taxon>Pezizomycotina</taxon>
        <taxon>Eurotiomycetes</taxon>
        <taxon>Eurotiomycetidae</taxon>
        <taxon>Eurotiales</taxon>
        <taxon>Aspergillaceae</taxon>
        <taxon>Aspergillus</taxon>
        <taxon>Aspergillus subgen. Circumdati</taxon>
    </lineage>
</organism>
<keyword evidence="3" id="KW-1185">Reference proteome</keyword>